<proteinExistence type="inferred from homology"/>
<feature type="transmembrane region" description="Helical" evidence="3">
    <location>
        <begin position="213"/>
        <end position="233"/>
    </location>
</feature>
<dbReference type="InterPro" id="IPR005135">
    <property type="entry name" value="Endo/exonuclease/phosphatase"/>
</dbReference>
<feature type="transmembrane region" description="Helical" evidence="3">
    <location>
        <begin position="2284"/>
        <end position="2306"/>
    </location>
</feature>
<feature type="domain" description="Reverse transcriptase" evidence="4">
    <location>
        <begin position="3074"/>
        <end position="3341"/>
    </location>
</feature>
<feature type="region of interest" description="Disordered" evidence="2">
    <location>
        <begin position="855"/>
        <end position="876"/>
    </location>
</feature>
<keyword evidence="3" id="KW-1133">Transmembrane helix</keyword>
<feature type="compositionally biased region" description="Low complexity" evidence="2">
    <location>
        <begin position="1238"/>
        <end position="1249"/>
    </location>
</feature>
<dbReference type="InterPro" id="IPR002528">
    <property type="entry name" value="MATE_fam"/>
</dbReference>
<feature type="compositionally biased region" description="Basic and acidic residues" evidence="2">
    <location>
        <begin position="2467"/>
        <end position="2486"/>
    </location>
</feature>
<feature type="region of interest" description="Disordered" evidence="2">
    <location>
        <begin position="1352"/>
        <end position="1378"/>
    </location>
</feature>
<dbReference type="GO" id="GO:0003824">
    <property type="term" value="F:catalytic activity"/>
    <property type="evidence" value="ECO:0007669"/>
    <property type="project" value="InterPro"/>
</dbReference>
<evidence type="ECO:0000313" key="6">
    <source>
        <dbReference type="Proteomes" id="UP000186817"/>
    </source>
</evidence>
<comment type="similarity">
    <text evidence="1">Belongs to the multi antimicrobial extrusion (MATE) (TC 2.A.66.1) family.</text>
</comment>
<feature type="compositionally biased region" description="Polar residues" evidence="2">
    <location>
        <begin position="2619"/>
        <end position="2636"/>
    </location>
</feature>
<dbReference type="SUPFAM" id="SSF56672">
    <property type="entry name" value="DNA/RNA polymerases"/>
    <property type="match status" value="2"/>
</dbReference>
<dbReference type="SUPFAM" id="SSF56219">
    <property type="entry name" value="DNase I-like"/>
    <property type="match status" value="1"/>
</dbReference>
<dbReference type="Pfam" id="PF01554">
    <property type="entry name" value="MatE"/>
    <property type="match status" value="2"/>
</dbReference>
<reference evidence="5 6" key="1">
    <citation type="submission" date="2016-02" db="EMBL/GenBank/DDBJ databases">
        <title>Genome analysis of coral dinoflagellate symbionts highlights evolutionary adaptations to a symbiotic lifestyle.</title>
        <authorList>
            <person name="Aranda M."/>
            <person name="Li Y."/>
            <person name="Liew Y.J."/>
            <person name="Baumgarten S."/>
            <person name="Simakov O."/>
            <person name="Wilson M."/>
            <person name="Piel J."/>
            <person name="Ashoor H."/>
            <person name="Bougouffa S."/>
            <person name="Bajic V.B."/>
            <person name="Ryu T."/>
            <person name="Ravasi T."/>
            <person name="Bayer T."/>
            <person name="Micklem G."/>
            <person name="Kim H."/>
            <person name="Bhak J."/>
            <person name="Lajeunesse T.C."/>
            <person name="Voolstra C.R."/>
        </authorList>
    </citation>
    <scope>NUCLEOTIDE SEQUENCE [LARGE SCALE GENOMIC DNA]</scope>
    <source>
        <strain evidence="5 6">CCMP2467</strain>
    </source>
</reference>
<feature type="compositionally biased region" description="Low complexity" evidence="2">
    <location>
        <begin position="1259"/>
        <end position="1270"/>
    </location>
</feature>
<evidence type="ECO:0000313" key="5">
    <source>
        <dbReference type="EMBL" id="OLQ15449.1"/>
    </source>
</evidence>
<keyword evidence="3" id="KW-0472">Membrane</keyword>
<keyword evidence="3" id="KW-0812">Transmembrane</keyword>
<feature type="transmembrane region" description="Helical" evidence="3">
    <location>
        <begin position="2257"/>
        <end position="2278"/>
    </location>
</feature>
<evidence type="ECO:0000256" key="1">
    <source>
        <dbReference type="ARBA" id="ARBA00010199"/>
    </source>
</evidence>
<dbReference type="GO" id="GO:0016020">
    <property type="term" value="C:membrane"/>
    <property type="evidence" value="ECO:0007669"/>
    <property type="project" value="InterPro"/>
</dbReference>
<feature type="transmembrane region" description="Helical" evidence="3">
    <location>
        <begin position="254"/>
        <end position="273"/>
    </location>
</feature>
<feature type="compositionally biased region" description="Acidic residues" evidence="2">
    <location>
        <begin position="663"/>
        <end position="675"/>
    </location>
</feature>
<feature type="region of interest" description="Disordered" evidence="2">
    <location>
        <begin position="3447"/>
        <end position="3495"/>
    </location>
</feature>
<evidence type="ECO:0000256" key="2">
    <source>
        <dbReference type="SAM" id="MobiDB-lite"/>
    </source>
</evidence>
<feature type="compositionally biased region" description="Basic and acidic residues" evidence="2">
    <location>
        <begin position="2571"/>
        <end position="2599"/>
    </location>
</feature>
<dbReference type="Gene3D" id="3.60.10.10">
    <property type="entry name" value="Endonuclease/exonuclease/phosphatase"/>
    <property type="match status" value="1"/>
</dbReference>
<feature type="region of interest" description="Disordered" evidence="2">
    <location>
        <begin position="2536"/>
        <end position="2636"/>
    </location>
</feature>
<dbReference type="InterPro" id="IPR000477">
    <property type="entry name" value="RT_dom"/>
</dbReference>
<feature type="compositionally biased region" description="Basic and acidic residues" evidence="2">
    <location>
        <begin position="3447"/>
        <end position="3460"/>
    </location>
</feature>
<evidence type="ECO:0000259" key="4">
    <source>
        <dbReference type="PROSITE" id="PS50878"/>
    </source>
</evidence>
<feature type="region of interest" description="Disordered" evidence="2">
    <location>
        <begin position="1200"/>
        <end position="1275"/>
    </location>
</feature>
<dbReference type="EMBL" id="LSRX01000003">
    <property type="protein sequence ID" value="OLQ15449.1"/>
    <property type="molecule type" value="Genomic_DNA"/>
</dbReference>
<feature type="compositionally biased region" description="Basic residues" evidence="2">
    <location>
        <begin position="2555"/>
        <end position="2564"/>
    </location>
</feature>
<feature type="region of interest" description="Disordered" evidence="2">
    <location>
        <begin position="2392"/>
        <end position="2432"/>
    </location>
</feature>
<accession>A0A1Q9F769</accession>
<dbReference type="InterPro" id="IPR036691">
    <property type="entry name" value="Endo/exonu/phosph_ase_sf"/>
</dbReference>
<dbReference type="InterPro" id="IPR043502">
    <property type="entry name" value="DNA/RNA_pol_sf"/>
</dbReference>
<keyword evidence="6" id="KW-1185">Reference proteome</keyword>
<feature type="compositionally biased region" description="Pro residues" evidence="2">
    <location>
        <begin position="1204"/>
        <end position="1219"/>
    </location>
</feature>
<feature type="region of interest" description="Disordered" evidence="2">
    <location>
        <begin position="2457"/>
        <end position="2516"/>
    </location>
</feature>
<feature type="transmembrane region" description="Helical" evidence="3">
    <location>
        <begin position="332"/>
        <end position="353"/>
    </location>
</feature>
<organism evidence="5 6">
    <name type="scientific">Symbiodinium microadriaticum</name>
    <name type="common">Dinoflagellate</name>
    <name type="synonym">Zooxanthella microadriatica</name>
    <dbReference type="NCBI Taxonomy" id="2951"/>
    <lineage>
        <taxon>Eukaryota</taxon>
        <taxon>Sar</taxon>
        <taxon>Alveolata</taxon>
        <taxon>Dinophyceae</taxon>
        <taxon>Suessiales</taxon>
        <taxon>Symbiodiniaceae</taxon>
        <taxon>Symbiodinium</taxon>
    </lineage>
</organism>
<feature type="transmembrane region" description="Helical" evidence="3">
    <location>
        <begin position="293"/>
        <end position="320"/>
    </location>
</feature>
<dbReference type="GO" id="GO:0015297">
    <property type="term" value="F:antiporter activity"/>
    <property type="evidence" value="ECO:0007669"/>
    <property type="project" value="InterPro"/>
</dbReference>
<dbReference type="PROSITE" id="PS50878">
    <property type="entry name" value="RT_POL"/>
    <property type="match status" value="1"/>
</dbReference>
<dbReference type="Pfam" id="PF03372">
    <property type="entry name" value="Exo_endo_phos"/>
    <property type="match status" value="1"/>
</dbReference>
<protein>
    <submittedName>
        <fullName evidence="5">Multidrug and toxin extrusion protein 1</fullName>
    </submittedName>
</protein>
<dbReference type="GO" id="GO:0042910">
    <property type="term" value="F:xenobiotic transmembrane transporter activity"/>
    <property type="evidence" value="ECO:0007669"/>
    <property type="project" value="InterPro"/>
</dbReference>
<feature type="compositionally biased region" description="Low complexity" evidence="2">
    <location>
        <begin position="3484"/>
        <end position="3494"/>
    </location>
</feature>
<dbReference type="Pfam" id="PF00078">
    <property type="entry name" value="RVT_1"/>
    <property type="match status" value="1"/>
</dbReference>
<feature type="region of interest" description="Disordered" evidence="2">
    <location>
        <begin position="624"/>
        <end position="675"/>
    </location>
</feature>
<sequence>MEVHTPTNSLARLNETEEKPSKKVLLGEVWHIFWPIMCNNVAMLLNEFTNTLCLGHAGNEAELAAVGLGNMMQNCCALSLGIGLTSALDTFVSQAHGAGQHSLCVQYLQRSRVICTVQLIWMIPLLWFSDSILEAVGQHPDVARHAASYNRVAAFGLFAQFQYQGILAYLRNVSMPQPAMWIAGSTSVLHIAWAMLFIVAFKGGNLGAGSANVVTWTLQWLLGSVVMTCKSSALHVSWKELLLVQRPAFTQWRAFLNVAVPATIQICSEWWFWELCALIVGYLGPVQLAGHVATLNLVALLFMPTIALGNASASVVGNAIGAQLPRKAKYGAWLCVGLDALMWTVLAVILLVMRDFVPKLLTSKEAVQDLVQKLLTIYLLAGYPDNMQNVMGATSRFHCRDRLRVAETAQQPRANFREHISSESHFDGLSDLIRHLNVKGKAEMRWLGYRKAVSDTLALQPSRALDFLPAVLSGSESRPLISEPWDRDRFVPWLRDLLCQHWSLHSREPLPPVFSLIAAQSLKATMLSWARHLSIESDARRIQGHHRLSGADRSVALYSRDDIIPMVRLQARVVAAFRSGFRPLQPVARGLVAPLDDFPVVLPSGSLPSLDSAALPPDCLPDVFVPPPVSSPPAPADSPPPLPTSPGPSVPACQDDLVSLSSEESEAPPADQDEVEDWEADLVEKAAIKAASDAPWLVHNPRSNVVHFAQTCTSDTLRSIRTSAPSSAFAFIAMAFEGNASGSGGFDPPGRYFAQRAAAASEPGPEPTPSLLPEDSADDSLSDLGNRASTDPPPAASGPGVVLASDSYASSLPSPGAFPGSWATVGDMSTGAEMVDQLSRLRPDTRDRIVQLCTRMGSPPLPKAPKSSFPPARPASAVPKADARRVACVAVDFGIMPPASRLDDTSALADFLSSISAPDTLAAAIKSAGFHTLGSLAFALSDPSDPDEVMQFIRVILKIPDADATATFRPDASCLRRTILEACSIAPPRAASANAPSQLLPTAPAASGSNKLTATEFLALRKDYLKKYPGELLTPANTPSVEMLSLIKQHHEAGQSVWVPWRQRTSESDFLQWEESRRPRSDRQMLRSLLDMPNEVDGPTYNFRLDGPSESVLRRCLDLFATALALLDLVHLATIKRFNDKFFTLATTPPSDTTLRAPVLQEVVHADRAVWMAVSALVRDQAWSLTDSLNEVGFCRHDMAPLLQPRPKPPRVPQPPPGPGNLNPRKRINPGDPPAAPPSGAEVPAPKGAPKGKTKAKGKAAPSKPGTPAPCAQPSRIPPARLFLDLFAGASSPVTRAMAALGRMCFQPVDLLSGEHIDLLHDETFASLRRLCASGLVGAAAAAPPCSAFSRSRLLPGGPPPIRTISHPRGKDRLSPPQATELATSSLIHVRCRELLALVAARGGLIWLENPTSSLLWLDSHVMAWCRTHTPFASTVAACAHSVPAHKSWTFMCNHDSISSVASTCTHPLGFHPALSGKRSSDGTFLTRQTAQYPSSLASLLASVASRFVDKGQEGHSVRGWTSLLPTVPCWPPPSGRVEDGAGLCSSATPFPPTQSDVLGGLRKAWCKRLLDSGLHRQIASRLLSGSKTNPLSEAELAPFLADLRTFLHVESDSTWKSLVSVLDGQPFRLNLWHCLSLLCSDPDSDYFHILREGVPLGIGSTIPACSVMHPPAAPDAVRLPLEHCESAWKSALDNADVVESLLQDEVDAGWIREVPGGDAELRQLYQLTAVGKLGLVLAPGRPPRLVVDSSVSGVTSNTHLPNRSANPSLMDVRRSVPISDSLDQLVALVLDVAKAHRRMLIRPADRGLLCFRHAGRLYQCITLNFGARVSSFFWARCAGLLMRLLKRLLRVRHSSWIYVDDLLALFNRLSAPLWASVVVVLLLCLKIPMSWHKGNLSPSVVWIGWQMDFECFTVRLDPSKLSRLVALANQLLNSRTCPVRDLERLTGKLLWLSSLFRCFRPSLAPLYADQHSFTPVLTAVSPEKWQALCDNVDSHLVLLRSVGIAAIPVGSKLLRVGQTALTCRRDLCRVIPEQRRLWVQSSCPSRSVCQLSDSSCQVIRMWLDLAASGSDVRSLILPPRLECTAFADACADASSVGMGGFVRLHDGRQLFFQTQLAKSHMLRLFQWLPPDCSLQSYIATWELASQAALLLLLHRLLGDGHLPCHAIFRSDNSAAESASWKGLSMALGLCSVLRAFFALQESLRISVHVDHIPGISNDVADGLSRGHDPASFGFSPSESVDVDWLRGMGKQKAASVVYLISFYVIMLPVGCALVWPAKLGVEGMWYSMGIGTGLVVLGCILYKVFLGSQLPAYREELNTRSVAHHITNALGDGAQGQVGTAPGLMDTSGSRSAQTRQPNQGVLFMDLSWTESLNRSNRMWRISLSLKTRRRGGINSGEANGGETWWEDQGWTETGPGLSMASSSSSPASLPLTSIQPLVEESATLDGGASEEGLVEDGATEQASQWEHEDHAEPHPAPGTDRDDVLSPAAELGLDAGTHSGTARGPAMEPVGPLETNLGSTEAIAVDVDVPASSSTVVSSPEMLPVGRPPTPPRARRKRRRRPSSSSSELRPDDEGGRYDDLENYNRREDESTLDYHRRQSMKKYYSKPRAPPGPSQKEGQQVTRRQTASASGPQLLSWNVGGLTTAILDELMLWLDQPANSGIAFVLLQETRWTYTAEWCTGKWSIVHSGCKSHKGGGVMILVAREVCGPSEIRFHEVLKGRVLHARLPFGTQGRHLDLINVYQHPWDFCAPQEALVERRRRVLDAVTATLHGIPRRNLCVCGGDWNTQLLPHPGLVGDCTTLPKGGTQVAADAAALNDFMRLNQLVALNTWTGRRREAYTYEHNGRRTQIDYVIARRQDASPHHRRFQPVKDFPITAWRLSGLHRPVLGALTVPTGPAQHKKCGAAPATCDVNRLRQEAACNSETYRVFQQVLNVRLALLPRFRTLRKAANRASRDARRQQYEVLLQQAEACAASHDQRGLYQVVRALAPKQSYKKVQIYGPNGQMLNMEEEARTLHDHFVTSFSREELCAAFARIPSWKATPKHMAPGMVWKAACEGLADVVGRELPNMWQGTHPWVPQSWRDGWLKLLGKPAKPGRRPEDFRPICLQDPVGKEVLRLLAARVKPAIVAYAEACPQHAYLPGRSTQGALLWIFGRCRQIRDKAQAARYDIYSKRAGCSVKAYSGGFVLSLDLTSAFDLVPRDAIQASLREAGLQPEDVALIMHWLCESTYHLEHGHIRFSLATDRGVRQGCVLSPLLWTCFTCYVLRRMPAEVPVQDQQVYADDFVMSKTFDTRAGFLAALQSISVYFRTLRSFGLRIKLGKTALLIRMAHQTGQALLKKHITSNHKGDFLVLPGCGRKFAKRQNLLQHVQNRRMPRGNSGSNTAAYVDNGPPISSDTLSTAQYFSKLPSCAGRMAMATEMEIASLFGAQLPAVKRQAEEKLLPARSDGTREELVQHPKWPKSNAKGNKGKGKGKGQKGGNKAQGSSQGATLTQEQIMEAIRLLTQLALRHEDNINILRQDRAFLLLMKTSGPESMVNALFGISQQWKQHREEGKSEAPLRIALLKCLILELKTRAQQIIESKEKAQTAAKMGWLQLSKDREPCWLPLVWDSANQVDKPVQDLGPLPHSDAMRALDTVMSGADGMIIQRFHSTRPLAQDPQGAMMAFLMEVSNRGGEAQEVYSAISTLCHSALFYVIGARIRVDTAKRTPLANRVQEILNMCSPYDLPSWRRLLQGFWLARRADPDVRMVDFGELWQPIPLHIPPEAQNLQDCLQHWHSQSTIQALDRGVSLVLFQLVRFRRDTEGVIRKNCQALDMLPHALLPVQGEGLDITWHAYHLSACIFHVGLTPDSGPLGHLSIPAEADATSRVAGPHVNWAECARESEERMRANAIKEGISPGTSTPSSSDV</sequence>
<feature type="compositionally biased region" description="Low complexity" evidence="2">
    <location>
        <begin position="2415"/>
        <end position="2432"/>
    </location>
</feature>
<evidence type="ECO:0000256" key="3">
    <source>
        <dbReference type="SAM" id="Phobius"/>
    </source>
</evidence>
<dbReference type="Proteomes" id="UP000186817">
    <property type="component" value="Unassembled WGS sequence"/>
</dbReference>
<feature type="transmembrane region" description="Helical" evidence="3">
    <location>
        <begin position="179"/>
        <end position="201"/>
    </location>
</feature>
<gene>
    <name evidence="5" type="primary">slc47a1</name>
    <name evidence="5" type="ORF">AK812_SmicGene278</name>
</gene>
<comment type="caution">
    <text evidence="5">The sequence shown here is derived from an EMBL/GenBank/DDBJ whole genome shotgun (WGS) entry which is preliminary data.</text>
</comment>
<dbReference type="OrthoDB" id="449152at2759"/>
<feature type="region of interest" description="Disordered" evidence="2">
    <location>
        <begin position="756"/>
        <end position="802"/>
    </location>
</feature>
<feature type="compositionally biased region" description="Pro residues" evidence="2">
    <location>
        <begin position="624"/>
        <end position="649"/>
    </location>
</feature>
<dbReference type="PANTHER" id="PTHR11206">
    <property type="entry name" value="MULTIDRUG RESISTANCE PROTEIN"/>
    <property type="match status" value="1"/>
</dbReference>
<dbReference type="NCBIfam" id="TIGR00797">
    <property type="entry name" value="matE"/>
    <property type="match status" value="1"/>
</dbReference>
<name>A0A1Q9F769_SYMMI</name>